<gene>
    <name evidence="1" type="ORF">CDEB00056_LOCUS2733</name>
</gene>
<dbReference type="EMBL" id="HBIO01003995">
    <property type="protein sequence ID" value="CAE0457892.1"/>
    <property type="molecule type" value="Transcribed_RNA"/>
</dbReference>
<evidence type="ECO:0008006" key="2">
    <source>
        <dbReference type="Google" id="ProtNLM"/>
    </source>
</evidence>
<dbReference type="SUPFAM" id="SSF51658">
    <property type="entry name" value="Xylose isomerase-like"/>
    <property type="match status" value="1"/>
</dbReference>
<dbReference type="InterPro" id="IPR036237">
    <property type="entry name" value="Xyl_isomerase-like_sf"/>
</dbReference>
<sequence>MTTAVSAKAKQLKLIKTLWGIDDPISPDLFRSIRQEGYHGVEVIRLAYLFDKSGLIESLNAANLSLVCQIHTCGGYLDETTKEYIYCGSDSLQDHKRDFQRQIEECEGLLEQVSAGGFINVHAGVDAWNTDETMEFMIFCLDEIEKSAKDTLITFETHRQRLFGNPFQTREILSNLETAGKLDRLKLNADLSHWYCACERVFDSNKQPDVKWWPKLLEQVAERCYYIHARFGWAQGPQMADPSAKECEVERILQLETWKSLINQQLQRESVEDGQLLDIYMSPEYGPSPYLASLPHIQDPVASLPSAVAYTKSEIEKLFSQVSINKI</sequence>
<name>A0A7S3V5I3_9STRA</name>
<reference evidence="1" key="1">
    <citation type="submission" date="2021-01" db="EMBL/GenBank/DDBJ databases">
        <authorList>
            <person name="Corre E."/>
            <person name="Pelletier E."/>
            <person name="Niang G."/>
            <person name="Scheremetjew M."/>
            <person name="Finn R."/>
            <person name="Kale V."/>
            <person name="Holt S."/>
            <person name="Cochrane G."/>
            <person name="Meng A."/>
            <person name="Brown T."/>
            <person name="Cohen L."/>
        </authorList>
    </citation>
    <scope>NUCLEOTIDE SEQUENCE</scope>
    <source>
        <strain evidence="1">MM31A-1</strain>
    </source>
</reference>
<evidence type="ECO:0000313" key="1">
    <source>
        <dbReference type="EMBL" id="CAE0457892.1"/>
    </source>
</evidence>
<protein>
    <recommendedName>
        <fullName evidence="2">Xylose isomerase-like TIM barrel domain-containing protein</fullName>
    </recommendedName>
</protein>
<dbReference type="Gene3D" id="3.20.20.150">
    <property type="entry name" value="Divalent-metal-dependent TIM barrel enzymes"/>
    <property type="match status" value="1"/>
</dbReference>
<proteinExistence type="predicted"/>
<organism evidence="1">
    <name type="scientific">Chaetoceros debilis</name>
    <dbReference type="NCBI Taxonomy" id="122233"/>
    <lineage>
        <taxon>Eukaryota</taxon>
        <taxon>Sar</taxon>
        <taxon>Stramenopiles</taxon>
        <taxon>Ochrophyta</taxon>
        <taxon>Bacillariophyta</taxon>
        <taxon>Coscinodiscophyceae</taxon>
        <taxon>Chaetocerotophycidae</taxon>
        <taxon>Chaetocerotales</taxon>
        <taxon>Chaetocerotaceae</taxon>
        <taxon>Chaetoceros</taxon>
    </lineage>
</organism>
<accession>A0A7S3V5I3</accession>
<dbReference type="AlphaFoldDB" id="A0A7S3V5I3"/>